<keyword evidence="3" id="KW-1185">Reference proteome</keyword>
<gene>
    <name evidence="2" type="ORF">Aiant_27380</name>
</gene>
<feature type="transmembrane region" description="Helical" evidence="1">
    <location>
        <begin position="12"/>
        <end position="31"/>
    </location>
</feature>
<dbReference type="EMBL" id="AP023356">
    <property type="protein sequence ID" value="BCJ42081.1"/>
    <property type="molecule type" value="Genomic_DNA"/>
</dbReference>
<feature type="transmembrane region" description="Helical" evidence="1">
    <location>
        <begin position="51"/>
        <end position="75"/>
    </location>
</feature>
<accession>A0ABM7LS06</accession>
<organism evidence="2 3">
    <name type="scientific">Actinoplanes ianthinogenes</name>
    <dbReference type="NCBI Taxonomy" id="122358"/>
    <lineage>
        <taxon>Bacteria</taxon>
        <taxon>Bacillati</taxon>
        <taxon>Actinomycetota</taxon>
        <taxon>Actinomycetes</taxon>
        <taxon>Micromonosporales</taxon>
        <taxon>Micromonosporaceae</taxon>
        <taxon>Actinoplanes</taxon>
    </lineage>
</organism>
<keyword evidence="1" id="KW-0472">Membrane</keyword>
<proteinExistence type="predicted"/>
<evidence type="ECO:0000313" key="3">
    <source>
        <dbReference type="Proteomes" id="UP000676967"/>
    </source>
</evidence>
<dbReference type="RefSeq" id="WP_189334371.1">
    <property type="nucleotide sequence ID" value="NZ_AP023356.1"/>
</dbReference>
<keyword evidence="1" id="KW-0812">Transmembrane</keyword>
<name>A0ABM7LS06_9ACTN</name>
<protein>
    <recommendedName>
        <fullName evidence="4">DUF4064 domain-containing protein</fullName>
    </recommendedName>
</protein>
<keyword evidence="1" id="KW-1133">Transmembrane helix</keyword>
<evidence type="ECO:0000313" key="2">
    <source>
        <dbReference type="EMBL" id="BCJ42081.1"/>
    </source>
</evidence>
<reference evidence="2 3" key="1">
    <citation type="submission" date="2020-08" db="EMBL/GenBank/DDBJ databases">
        <title>Whole genome shotgun sequence of Actinoplanes ianthinogenes NBRC 13996.</title>
        <authorList>
            <person name="Komaki H."/>
            <person name="Tamura T."/>
        </authorList>
    </citation>
    <scope>NUCLEOTIDE SEQUENCE [LARGE SCALE GENOMIC DNA]</scope>
    <source>
        <strain evidence="2 3">NBRC 13996</strain>
    </source>
</reference>
<evidence type="ECO:0000256" key="1">
    <source>
        <dbReference type="SAM" id="Phobius"/>
    </source>
</evidence>
<sequence length="120" mass="12362">MSEMVKNAWAGFALGIFAVLASLIFVLATPVTSTVETRAPGSDSIVVESSIGLYPLTTLIIQAIAAVLMCAALVVIVRGGLPAGRRLLLIGAIVGLFPAVVPGVLGFTAWLTFGRTPPAR</sequence>
<evidence type="ECO:0008006" key="4">
    <source>
        <dbReference type="Google" id="ProtNLM"/>
    </source>
</evidence>
<dbReference type="Proteomes" id="UP000676967">
    <property type="component" value="Chromosome"/>
</dbReference>
<feature type="transmembrane region" description="Helical" evidence="1">
    <location>
        <begin position="87"/>
        <end position="113"/>
    </location>
</feature>